<dbReference type="InterPro" id="IPR036101">
    <property type="entry name" value="CarD-like/TRCF_RID_sf"/>
</dbReference>
<evidence type="ECO:0000259" key="1">
    <source>
        <dbReference type="SMART" id="SM01058"/>
    </source>
</evidence>
<dbReference type="PANTHER" id="PTHR38447:SF1">
    <property type="entry name" value="RNA POLYMERASE-BINDING TRANSCRIPTION FACTOR CARD"/>
    <property type="match status" value="1"/>
</dbReference>
<reference evidence="3 5" key="2">
    <citation type="submission" date="2016-11" db="EMBL/GenBank/DDBJ databases">
        <authorList>
            <person name="Varghese N."/>
            <person name="Submissions S."/>
        </authorList>
    </citation>
    <scope>NUCLEOTIDE SEQUENCE [LARGE SCALE GENOMIC DNA]</scope>
    <source>
        <strain evidence="3 5">DSM 7308</strain>
    </source>
</reference>
<reference evidence="2 4" key="1">
    <citation type="submission" date="2016-02" db="EMBL/GenBank/DDBJ databases">
        <title>Draft genome sequence for Clostridium paradoxum JW-YL-7.</title>
        <authorList>
            <person name="Utturkar S.M."/>
            <person name="Lancaster A."/>
            <person name="Poole F.L."/>
            <person name="Adams M.W."/>
            <person name="Brown S.D."/>
        </authorList>
    </citation>
    <scope>NUCLEOTIDE SEQUENCE [LARGE SCALE GENOMIC DNA]</scope>
    <source>
        <strain evidence="2 4">JW-YL-7</strain>
    </source>
</reference>
<dbReference type="OrthoDB" id="9786074at2"/>
<name>A0A150FP48_CLOPD</name>
<organism evidence="2 4">
    <name type="scientific">Alkalithermobacter thermoalcaliphilus JW-YL-7 = DSM 7308</name>
    <dbReference type="NCBI Taxonomy" id="1121328"/>
    <lineage>
        <taxon>Bacteria</taxon>
        <taxon>Bacillati</taxon>
        <taxon>Bacillota</taxon>
        <taxon>Clostridia</taxon>
        <taxon>Peptostreptococcales</taxon>
        <taxon>Tepidibacteraceae</taxon>
        <taxon>Alkalithermobacter</taxon>
    </lineage>
</organism>
<dbReference type="InterPro" id="IPR048792">
    <property type="entry name" value="CarD_C"/>
</dbReference>
<dbReference type="PANTHER" id="PTHR38447">
    <property type="entry name" value="TRANSCRIPTION FACTOR YDEB-RELATED"/>
    <property type="match status" value="1"/>
</dbReference>
<dbReference type="EMBL" id="LSFY01000001">
    <property type="protein sequence ID" value="KXZ38945.1"/>
    <property type="molecule type" value="Genomic_DNA"/>
</dbReference>
<dbReference type="Pfam" id="PF02559">
    <property type="entry name" value="CarD_TRCF_RID"/>
    <property type="match status" value="1"/>
</dbReference>
<keyword evidence="5" id="KW-1185">Reference proteome</keyword>
<dbReference type="STRING" id="1121328.JWYL7_0018"/>
<dbReference type="Proteomes" id="UP000323392">
    <property type="component" value="Unassembled WGS sequence"/>
</dbReference>
<dbReference type="GO" id="GO:0009303">
    <property type="term" value="P:rRNA transcription"/>
    <property type="evidence" value="ECO:0007669"/>
    <property type="project" value="TreeGrafter"/>
</dbReference>
<evidence type="ECO:0000313" key="3">
    <source>
        <dbReference type="EMBL" id="SHL26960.1"/>
    </source>
</evidence>
<dbReference type="Proteomes" id="UP000092605">
    <property type="component" value="Unassembled WGS sequence"/>
</dbReference>
<gene>
    <name evidence="2" type="ORF">JWYL7_0018</name>
    <name evidence="3" type="ORF">SAMN05661008_01781</name>
</gene>
<dbReference type="Gene3D" id="2.40.10.170">
    <property type="match status" value="1"/>
</dbReference>
<feature type="domain" description="CarD-like/TRCF RNAP-interacting" evidence="1">
    <location>
        <begin position="1"/>
        <end position="111"/>
    </location>
</feature>
<dbReference type="EMBL" id="FRBG01000019">
    <property type="protein sequence ID" value="SHL26960.1"/>
    <property type="molecule type" value="Genomic_DNA"/>
</dbReference>
<evidence type="ECO:0000313" key="4">
    <source>
        <dbReference type="Proteomes" id="UP000092605"/>
    </source>
</evidence>
<dbReference type="InterPro" id="IPR003711">
    <property type="entry name" value="CarD-like/TRCF_RID"/>
</dbReference>
<dbReference type="RefSeq" id="WP_066067237.1">
    <property type="nucleotide sequence ID" value="NZ_FRBG01000019.1"/>
</dbReference>
<proteinExistence type="predicted"/>
<accession>A0A150FP48</accession>
<evidence type="ECO:0000313" key="5">
    <source>
        <dbReference type="Proteomes" id="UP000323392"/>
    </source>
</evidence>
<evidence type="ECO:0000313" key="2">
    <source>
        <dbReference type="EMBL" id="KXZ38945.1"/>
    </source>
</evidence>
<dbReference type="SMART" id="SM01058">
    <property type="entry name" value="CarD_TRCF"/>
    <property type="match status" value="1"/>
</dbReference>
<dbReference type="SUPFAM" id="SSF141259">
    <property type="entry name" value="CarD-like"/>
    <property type="match status" value="1"/>
</dbReference>
<dbReference type="InterPro" id="IPR042215">
    <property type="entry name" value="CarD-like_C"/>
</dbReference>
<sequence length="160" mass="18721">MFSIGDKIVYPMYGAGVISSIEEKEVLNERKKYYIMNMIVSNIDIMIPVDRICKLGIRYIIEKSQVDEVISILKNAQSQIEEKWNKRYRDNLDKIKTGDIYEICLVIKMLSMQERKKPLSTGEKKMLTEAKDMISSELALVLDKDFTQMKELIEKWVNND</sequence>
<comment type="caution">
    <text evidence="2">The sequence shown here is derived from an EMBL/GenBank/DDBJ whole genome shotgun (WGS) entry which is preliminary data.</text>
</comment>
<dbReference type="AlphaFoldDB" id="A0A150FP48"/>
<protein>
    <submittedName>
        <fullName evidence="2">Transcriptional regulator, CarD family</fullName>
    </submittedName>
</protein>
<dbReference type="PATRIC" id="fig|1121328.3.peg.18"/>
<dbReference type="Gene3D" id="1.20.58.1290">
    <property type="entry name" value="CarD-like, C-terminal domain"/>
    <property type="match status" value="1"/>
</dbReference>
<dbReference type="InterPro" id="IPR052531">
    <property type="entry name" value="CarD-like_regulator"/>
</dbReference>
<dbReference type="Pfam" id="PF21095">
    <property type="entry name" value="CarD_C"/>
    <property type="match status" value="1"/>
</dbReference>